<proteinExistence type="predicted"/>
<protein>
    <submittedName>
        <fullName evidence="1">Uncharacterized protein</fullName>
    </submittedName>
</protein>
<reference evidence="1 2" key="1">
    <citation type="journal article" date="2022" name="Nat. Plants">
        <title>Genomes of leafy and leafless Platanthera orchids illuminate the evolution of mycoheterotrophy.</title>
        <authorList>
            <person name="Li M.H."/>
            <person name="Liu K.W."/>
            <person name="Li Z."/>
            <person name="Lu H.C."/>
            <person name="Ye Q.L."/>
            <person name="Zhang D."/>
            <person name="Wang J.Y."/>
            <person name="Li Y.F."/>
            <person name="Zhong Z.M."/>
            <person name="Liu X."/>
            <person name="Yu X."/>
            <person name="Liu D.K."/>
            <person name="Tu X.D."/>
            <person name="Liu B."/>
            <person name="Hao Y."/>
            <person name="Liao X.Y."/>
            <person name="Jiang Y.T."/>
            <person name="Sun W.H."/>
            <person name="Chen J."/>
            <person name="Chen Y.Q."/>
            <person name="Ai Y."/>
            <person name="Zhai J.W."/>
            <person name="Wu S.S."/>
            <person name="Zhou Z."/>
            <person name="Hsiao Y.Y."/>
            <person name="Wu W.L."/>
            <person name="Chen Y.Y."/>
            <person name="Lin Y.F."/>
            <person name="Hsu J.L."/>
            <person name="Li C.Y."/>
            <person name="Wang Z.W."/>
            <person name="Zhao X."/>
            <person name="Zhong W.Y."/>
            <person name="Ma X.K."/>
            <person name="Ma L."/>
            <person name="Huang J."/>
            <person name="Chen G.Z."/>
            <person name="Huang M.Z."/>
            <person name="Huang L."/>
            <person name="Peng D.H."/>
            <person name="Luo Y.B."/>
            <person name="Zou S.Q."/>
            <person name="Chen S.P."/>
            <person name="Lan S."/>
            <person name="Tsai W.C."/>
            <person name="Van de Peer Y."/>
            <person name="Liu Z.J."/>
        </authorList>
    </citation>
    <scope>NUCLEOTIDE SEQUENCE [LARGE SCALE GENOMIC DNA]</scope>
    <source>
        <strain evidence="1">Lor287</strain>
    </source>
</reference>
<dbReference type="EMBL" id="JBBWWQ010000008">
    <property type="protein sequence ID" value="KAK8940411.1"/>
    <property type="molecule type" value="Genomic_DNA"/>
</dbReference>
<evidence type="ECO:0000313" key="1">
    <source>
        <dbReference type="EMBL" id="KAK8940411.1"/>
    </source>
</evidence>
<organism evidence="1 2">
    <name type="scientific">Platanthera zijinensis</name>
    <dbReference type="NCBI Taxonomy" id="2320716"/>
    <lineage>
        <taxon>Eukaryota</taxon>
        <taxon>Viridiplantae</taxon>
        <taxon>Streptophyta</taxon>
        <taxon>Embryophyta</taxon>
        <taxon>Tracheophyta</taxon>
        <taxon>Spermatophyta</taxon>
        <taxon>Magnoliopsida</taxon>
        <taxon>Liliopsida</taxon>
        <taxon>Asparagales</taxon>
        <taxon>Orchidaceae</taxon>
        <taxon>Orchidoideae</taxon>
        <taxon>Orchideae</taxon>
        <taxon>Orchidinae</taxon>
        <taxon>Platanthera</taxon>
    </lineage>
</organism>
<accession>A0AAP0G6E2</accession>
<comment type="caution">
    <text evidence="1">The sequence shown here is derived from an EMBL/GenBank/DDBJ whole genome shotgun (WGS) entry which is preliminary data.</text>
</comment>
<keyword evidence="2" id="KW-1185">Reference proteome</keyword>
<evidence type="ECO:0000313" key="2">
    <source>
        <dbReference type="Proteomes" id="UP001418222"/>
    </source>
</evidence>
<name>A0AAP0G6E2_9ASPA</name>
<dbReference type="AlphaFoldDB" id="A0AAP0G6E2"/>
<dbReference type="Proteomes" id="UP001418222">
    <property type="component" value="Unassembled WGS sequence"/>
</dbReference>
<sequence length="377" mass="42171">MQRMTLVSANKTLIPSYLLSSYLRSKLSFFPYSSPPLHSNTNSQKSLSCASSHSGAATSANSFHLHHHKEESPQSLSYWGDFTARVSGEWDGFGAEFSAEGKPIELPEFVVPNAFREWEVEIFDWQTQCPTLASQTIEPLFFYKLVKLLPTVGCEADAATRYSVDERIAGGSENNAAAFGFHPSGRYICVWPVDGFGGKRMLELEHCLVNPKNWEERMRVIQVVRIEEGMVSLEKIWGFSEHWDGPFRNGEQLGGCAIKETGFALTDPVKDSEIVGEWEGRERFSVGGLAAEQKFSIHQLAKGQSQKSIRGQIGLTTLPKNLWCYLKTNNNGETLAEVGWLVDHGHAMTSRCVLHSDGRIKEMVLEEEAKVLDYQAK</sequence>
<gene>
    <name evidence="1" type="ORF">KSP39_PZI009811</name>
</gene>